<reference evidence="2 3" key="1">
    <citation type="journal article" date="2015" name="Annu Rev Anim Biosci">
        <title>The Genome 10K Project: a way forward.</title>
        <authorList>
            <person name="Koepfli K.P."/>
            <person name="Paten B."/>
            <person name="O'Brien S.J."/>
            <person name="Koepfli K.P."/>
            <person name="Paten B."/>
            <person name="Antunes A."/>
            <person name="Belov K."/>
            <person name="Bustamante C."/>
            <person name="Castoe T.A."/>
            <person name="Clawson H."/>
            <person name="Crawford A.J."/>
            <person name="Diekhans M."/>
            <person name="Distel D."/>
            <person name="Durbin R."/>
            <person name="Earl D."/>
            <person name="Fujita M.K."/>
            <person name="Gamble T."/>
            <person name="Georges A."/>
            <person name="Gemmell N."/>
            <person name="Gilbert M.T."/>
            <person name="Graves J.M."/>
            <person name="Green R.E."/>
            <person name="Hickey G."/>
            <person name="Jarvis E.D."/>
            <person name="Johnson W."/>
            <person name="Komissarov A."/>
            <person name="Korf I."/>
            <person name="Kuhn R."/>
            <person name="Larkin D.M."/>
            <person name="Lewin H."/>
            <person name="Lopez J.V."/>
            <person name="Ma J."/>
            <person name="Marques-Bonet T."/>
            <person name="Miller W."/>
            <person name="Murphy R."/>
            <person name="Pevzner P."/>
            <person name="Shapiro B."/>
            <person name="Steiner C."/>
            <person name="Tamazian G."/>
            <person name="Venkatesh B."/>
            <person name="Wang J."/>
            <person name="Wayne R."/>
            <person name="Wiley E."/>
            <person name="Yang H."/>
            <person name="Zhang G."/>
            <person name="Haussler D."/>
            <person name="Ryder O."/>
            <person name="O'Brien S.J."/>
        </authorList>
    </citation>
    <scope>NUCLEOTIDE SEQUENCE</scope>
</reference>
<dbReference type="InParanoid" id="A0A671FPB4"/>
<protein>
    <submittedName>
        <fullName evidence="2">Uncharacterized protein</fullName>
    </submittedName>
</protein>
<reference evidence="2" key="5">
    <citation type="submission" date="2025-09" db="UniProtKB">
        <authorList>
            <consortium name="Ensembl"/>
        </authorList>
    </citation>
    <scope>IDENTIFICATION</scope>
</reference>
<organism evidence="2 3">
    <name type="scientific">Rhinolophus ferrumequinum</name>
    <name type="common">Greater horseshoe bat</name>
    <dbReference type="NCBI Taxonomy" id="59479"/>
    <lineage>
        <taxon>Eukaryota</taxon>
        <taxon>Metazoa</taxon>
        <taxon>Chordata</taxon>
        <taxon>Craniata</taxon>
        <taxon>Vertebrata</taxon>
        <taxon>Euteleostomi</taxon>
        <taxon>Mammalia</taxon>
        <taxon>Eutheria</taxon>
        <taxon>Laurasiatheria</taxon>
        <taxon>Chiroptera</taxon>
        <taxon>Yinpterochiroptera</taxon>
        <taxon>Rhinolophoidea</taxon>
        <taxon>Rhinolophidae</taxon>
        <taxon>Rhinolophinae</taxon>
        <taxon>Rhinolophus</taxon>
    </lineage>
</organism>
<dbReference type="InterPro" id="IPR028029">
    <property type="entry name" value="CD24"/>
</dbReference>
<sequence length="105" mass="11250">MHPGRRRYHRSGHGQSDGGQAQTGADYSNQTIAVTPSSNPSHKTSTSPSPANATTKASGGDLQSTTASLLVSFSLLHHYCWDSEQETSVLLHLLNPIQMASRHPV</sequence>
<accession>A0A671FPB4</accession>
<dbReference type="Pfam" id="PF14984">
    <property type="entry name" value="CD24"/>
    <property type="match status" value="1"/>
</dbReference>
<feature type="region of interest" description="Disordered" evidence="1">
    <location>
        <begin position="1"/>
        <end position="62"/>
    </location>
</feature>
<evidence type="ECO:0000313" key="3">
    <source>
        <dbReference type="Proteomes" id="UP000472240"/>
    </source>
</evidence>
<keyword evidence="3" id="KW-1185">Reference proteome</keyword>
<dbReference type="GO" id="GO:0030296">
    <property type="term" value="F:protein tyrosine kinase activator activity"/>
    <property type="evidence" value="ECO:0007669"/>
    <property type="project" value="TreeGrafter"/>
</dbReference>
<reference evidence="3" key="3">
    <citation type="submission" date="2018-12" db="EMBL/GenBank/DDBJ databases">
        <title>G10K-VGP greater horseshoe bat female genome, primary haplotype.</title>
        <authorList>
            <person name="Teeling E."/>
            <person name="Myers G."/>
            <person name="Vernes S."/>
            <person name="Pippel M."/>
            <person name="Winkler S."/>
            <person name="Fedrigo O."/>
            <person name="Rhie A."/>
            <person name="Koren S."/>
            <person name="Phillippy A."/>
            <person name="Lewin H."/>
            <person name="Damas J."/>
            <person name="Howe K."/>
            <person name="Mountcastle J."/>
            <person name="Jarvis E.D."/>
        </authorList>
    </citation>
    <scope>NUCLEOTIDE SEQUENCE [LARGE SCALE GENOMIC DNA]</scope>
</reference>
<dbReference type="PANTHER" id="PTHR16676">
    <property type="entry name" value="SIGNAL TRANSDUCER CD24"/>
    <property type="match status" value="1"/>
</dbReference>
<dbReference type="GO" id="GO:0001775">
    <property type="term" value="P:cell activation"/>
    <property type="evidence" value="ECO:0007669"/>
    <property type="project" value="TreeGrafter"/>
</dbReference>
<dbReference type="Proteomes" id="UP000472240">
    <property type="component" value="Chromosome 25"/>
</dbReference>
<name>A0A671FPB4_RHIFE</name>
<evidence type="ECO:0000313" key="2">
    <source>
        <dbReference type="Ensembl" id="ENSRFEP00010027516.1"/>
    </source>
</evidence>
<dbReference type="Ensembl" id="ENSRFET00010029883.1">
    <property type="protein sequence ID" value="ENSRFEP00010027516.1"/>
    <property type="gene ID" value="ENSRFEG00010018308.1"/>
</dbReference>
<dbReference type="PANTHER" id="PTHR16676:SF0">
    <property type="entry name" value="SIGNAL TRANSDUCER CD24"/>
    <property type="match status" value="1"/>
</dbReference>
<reference evidence="2 3" key="2">
    <citation type="journal article" date="2018" name="Annu Rev Anim Biosci">
        <title>Bat Biology, Genomes, and the Bat1K Project: To Generate Chromosome-Level Genomes for All Living Bat Species.</title>
        <authorList>
            <person name="Teeling E.C."/>
            <person name="Vernes S.C."/>
            <person name="Davalos L.M."/>
            <person name="Ray D.A."/>
            <person name="Gilbert M.T.P."/>
            <person name="Myers E."/>
        </authorList>
    </citation>
    <scope>NUCLEOTIDE SEQUENCE</scope>
</reference>
<dbReference type="GO" id="GO:0009897">
    <property type="term" value="C:external side of plasma membrane"/>
    <property type="evidence" value="ECO:0007669"/>
    <property type="project" value="TreeGrafter"/>
</dbReference>
<dbReference type="GO" id="GO:0007155">
    <property type="term" value="P:cell adhesion"/>
    <property type="evidence" value="ECO:0007669"/>
    <property type="project" value="InterPro"/>
</dbReference>
<feature type="compositionally biased region" description="Basic residues" evidence="1">
    <location>
        <begin position="1"/>
        <end position="12"/>
    </location>
</feature>
<proteinExistence type="predicted"/>
<reference evidence="2" key="4">
    <citation type="submission" date="2025-08" db="UniProtKB">
        <authorList>
            <consortium name="Ensembl"/>
        </authorList>
    </citation>
    <scope>IDENTIFICATION</scope>
</reference>
<evidence type="ECO:0000256" key="1">
    <source>
        <dbReference type="SAM" id="MobiDB-lite"/>
    </source>
</evidence>
<dbReference type="GO" id="GO:0045121">
    <property type="term" value="C:membrane raft"/>
    <property type="evidence" value="ECO:0007669"/>
    <property type="project" value="TreeGrafter"/>
</dbReference>
<dbReference type="GO" id="GO:0022407">
    <property type="term" value="P:regulation of cell-cell adhesion"/>
    <property type="evidence" value="ECO:0007669"/>
    <property type="project" value="TreeGrafter"/>
</dbReference>
<dbReference type="AlphaFoldDB" id="A0A671FPB4"/>
<feature type="compositionally biased region" description="Polar residues" evidence="1">
    <location>
        <begin position="18"/>
        <end position="42"/>
    </location>
</feature>
<feature type="compositionally biased region" description="Low complexity" evidence="1">
    <location>
        <begin position="43"/>
        <end position="58"/>
    </location>
</feature>